<keyword evidence="4" id="KW-0488">Methylation</keyword>
<keyword evidence="9" id="KW-0636">Prenylation</keyword>
<dbReference type="SMART" id="SM00174">
    <property type="entry name" value="RHO"/>
    <property type="match status" value="1"/>
</dbReference>
<evidence type="ECO:0000256" key="10">
    <source>
        <dbReference type="SAM" id="MobiDB-lite"/>
    </source>
</evidence>
<dbReference type="PROSITE" id="PS51420">
    <property type="entry name" value="RHO"/>
    <property type="match status" value="1"/>
</dbReference>
<dbReference type="InterPro" id="IPR027417">
    <property type="entry name" value="P-loop_NTPase"/>
</dbReference>
<organism evidence="11 12">
    <name type="scientific">Pterulicium gracile</name>
    <dbReference type="NCBI Taxonomy" id="1884261"/>
    <lineage>
        <taxon>Eukaryota</taxon>
        <taxon>Fungi</taxon>
        <taxon>Dikarya</taxon>
        <taxon>Basidiomycota</taxon>
        <taxon>Agaricomycotina</taxon>
        <taxon>Agaricomycetes</taxon>
        <taxon>Agaricomycetidae</taxon>
        <taxon>Agaricales</taxon>
        <taxon>Pleurotineae</taxon>
        <taxon>Pterulaceae</taxon>
        <taxon>Pterulicium</taxon>
    </lineage>
</organism>
<comment type="similarity">
    <text evidence="2">Belongs to the small GTPase superfamily. Rho family.</text>
</comment>
<evidence type="ECO:0000256" key="1">
    <source>
        <dbReference type="ARBA" id="ARBA00004342"/>
    </source>
</evidence>
<keyword evidence="12" id="KW-1185">Reference proteome</keyword>
<dbReference type="NCBIfam" id="TIGR00231">
    <property type="entry name" value="small_GTP"/>
    <property type="match status" value="1"/>
</dbReference>
<name>A0A5C3QRJ2_9AGAR</name>
<proteinExistence type="inferred from homology"/>
<dbReference type="AlphaFoldDB" id="A0A5C3QRJ2"/>
<keyword evidence="6" id="KW-0342">GTP-binding</keyword>
<dbReference type="Pfam" id="PF00071">
    <property type="entry name" value="Ras"/>
    <property type="match status" value="1"/>
</dbReference>
<dbReference type="Proteomes" id="UP000305067">
    <property type="component" value="Unassembled WGS sequence"/>
</dbReference>
<dbReference type="InterPro" id="IPR001806">
    <property type="entry name" value="Small_GTPase"/>
</dbReference>
<keyword evidence="7" id="KW-0472">Membrane</keyword>
<dbReference type="PROSITE" id="PS51419">
    <property type="entry name" value="RAB"/>
    <property type="match status" value="1"/>
</dbReference>
<evidence type="ECO:0000256" key="8">
    <source>
        <dbReference type="ARBA" id="ARBA00023288"/>
    </source>
</evidence>
<evidence type="ECO:0000256" key="3">
    <source>
        <dbReference type="ARBA" id="ARBA00022475"/>
    </source>
</evidence>
<dbReference type="SUPFAM" id="SSF52540">
    <property type="entry name" value="P-loop containing nucleoside triphosphate hydrolases"/>
    <property type="match status" value="1"/>
</dbReference>
<dbReference type="GO" id="GO:0005525">
    <property type="term" value="F:GTP binding"/>
    <property type="evidence" value="ECO:0007669"/>
    <property type="project" value="UniProtKB-KW"/>
</dbReference>
<dbReference type="SMART" id="SM00173">
    <property type="entry name" value="RAS"/>
    <property type="match status" value="1"/>
</dbReference>
<gene>
    <name evidence="11" type="ORF">BDV98DRAFT_637180</name>
</gene>
<reference evidence="11 12" key="1">
    <citation type="journal article" date="2019" name="Nat. Ecol. Evol.">
        <title>Megaphylogeny resolves global patterns of mushroom evolution.</title>
        <authorList>
            <person name="Varga T."/>
            <person name="Krizsan K."/>
            <person name="Foldi C."/>
            <person name="Dima B."/>
            <person name="Sanchez-Garcia M."/>
            <person name="Sanchez-Ramirez S."/>
            <person name="Szollosi G.J."/>
            <person name="Szarkandi J.G."/>
            <person name="Papp V."/>
            <person name="Albert L."/>
            <person name="Andreopoulos W."/>
            <person name="Angelini C."/>
            <person name="Antonin V."/>
            <person name="Barry K.W."/>
            <person name="Bougher N.L."/>
            <person name="Buchanan P."/>
            <person name="Buyck B."/>
            <person name="Bense V."/>
            <person name="Catcheside P."/>
            <person name="Chovatia M."/>
            <person name="Cooper J."/>
            <person name="Damon W."/>
            <person name="Desjardin D."/>
            <person name="Finy P."/>
            <person name="Geml J."/>
            <person name="Haridas S."/>
            <person name="Hughes K."/>
            <person name="Justo A."/>
            <person name="Karasinski D."/>
            <person name="Kautmanova I."/>
            <person name="Kiss B."/>
            <person name="Kocsube S."/>
            <person name="Kotiranta H."/>
            <person name="LaButti K.M."/>
            <person name="Lechner B.E."/>
            <person name="Liimatainen K."/>
            <person name="Lipzen A."/>
            <person name="Lukacs Z."/>
            <person name="Mihaltcheva S."/>
            <person name="Morgado L.N."/>
            <person name="Niskanen T."/>
            <person name="Noordeloos M.E."/>
            <person name="Ohm R.A."/>
            <person name="Ortiz-Santana B."/>
            <person name="Ovrebo C."/>
            <person name="Racz N."/>
            <person name="Riley R."/>
            <person name="Savchenko A."/>
            <person name="Shiryaev A."/>
            <person name="Soop K."/>
            <person name="Spirin V."/>
            <person name="Szebenyi C."/>
            <person name="Tomsovsky M."/>
            <person name="Tulloss R.E."/>
            <person name="Uehling J."/>
            <person name="Grigoriev I.V."/>
            <person name="Vagvolgyi C."/>
            <person name="Papp T."/>
            <person name="Martin F.M."/>
            <person name="Miettinen O."/>
            <person name="Hibbett D.S."/>
            <person name="Nagy L.G."/>
        </authorList>
    </citation>
    <scope>NUCLEOTIDE SEQUENCE [LARGE SCALE GENOMIC DNA]</scope>
    <source>
        <strain evidence="11 12">CBS 309.79</strain>
    </source>
</reference>
<dbReference type="PRINTS" id="PR00449">
    <property type="entry name" value="RASTRNSFRMNG"/>
</dbReference>
<evidence type="ECO:0000256" key="2">
    <source>
        <dbReference type="ARBA" id="ARBA00010142"/>
    </source>
</evidence>
<dbReference type="GO" id="GO:0003924">
    <property type="term" value="F:GTPase activity"/>
    <property type="evidence" value="ECO:0007669"/>
    <property type="project" value="InterPro"/>
</dbReference>
<evidence type="ECO:0000313" key="12">
    <source>
        <dbReference type="Proteomes" id="UP000305067"/>
    </source>
</evidence>
<dbReference type="GO" id="GO:0005886">
    <property type="term" value="C:plasma membrane"/>
    <property type="evidence" value="ECO:0007669"/>
    <property type="project" value="UniProtKB-SubCell"/>
</dbReference>
<evidence type="ECO:0000256" key="9">
    <source>
        <dbReference type="ARBA" id="ARBA00023289"/>
    </source>
</evidence>
<dbReference type="PANTHER" id="PTHR24072">
    <property type="entry name" value="RHO FAMILY GTPASE"/>
    <property type="match status" value="1"/>
</dbReference>
<evidence type="ECO:0000256" key="5">
    <source>
        <dbReference type="ARBA" id="ARBA00022741"/>
    </source>
</evidence>
<comment type="subcellular location">
    <subcellularLocation>
        <location evidence="1">Cell membrane</location>
        <topology evidence="1">Lipid-anchor</topology>
        <orientation evidence="1">Cytoplasmic side</orientation>
    </subcellularLocation>
</comment>
<evidence type="ECO:0000256" key="7">
    <source>
        <dbReference type="ARBA" id="ARBA00023136"/>
    </source>
</evidence>
<dbReference type="EMBL" id="ML178818">
    <property type="protein sequence ID" value="TFL04596.1"/>
    <property type="molecule type" value="Genomic_DNA"/>
</dbReference>
<dbReference type="SMART" id="SM00175">
    <property type="entry name" value="RAB"/>
    <property type="match status" value="1"/>
</dbReference>
<dbReference type="InterPro" id="IPR003578">
    <property type="entry name" value="Small_GTPase_Rho"/>
</dbReference>
<keyword evidence="5" id="KW-0547">Nucleotide-binding</keyword>
<evidence type="ECO:0000256" key="6">
    <source>
        <dbReference type="ARBA" id="ARBA00023134"/>
    </source>
</evidence>
<dbReference type="Gene3D" id="3.40.50.300">
    <property type="entry name" value="P-loop containing nucleotide triphosphate hydrolases"/>
    <property type="match status" value="1"/>
</dbReference>
<dbReference type="FunFam" id="3.40.50.300:FF:000983">
    <property type="entry name" value="Rho family GTPase"/>
    <property type="match status" value="1"/>
</dbReference>
<dbReference type="PROSITE" id="PS51421">
    <property type="entry name" value="RAS"/>
    <property type="match status" value="1"/>
</dbReference>
<keyword evidence="3" id="KW-1003">Cell membrane</keyword>
<dbReference type="GO" id="GO:0007264">
    <property type="term" value="P:small GTPase-mediated signal transduction"/>
    <property type="evidence" value="ECO:0007669"/>
    <property type="project" value="InterPro"/>
</dbReference>
<dbReference type="OrthoDB" id="8830751at2759"/>
<dbReference type="InterPro" id="IPR005225">
    <property type="entry name" value="Small_GTP-bd"/>
</dbReference>
<protein>
    <submittedName>
        <fullName evidence="11">Ras family-domain-containing protein</fullName>
    </submittedName>
</protein>
<keyword evidence="8" id="KW-0449">Lipoprotein</keyword>
<sequence length="239" mass="26004">MSDPLVLDGSWRSRHESAQLLFQQIRRKLVIVGDGACGKTSLLCSFALGETSSTLHPAIRHSAVFDNYVAEIRLDDKPVQLALWDTAGQEEYERLRPMSYSKSHVILIAFAIDTPDSLDNVTTKWIEEVRSICGPSIPVVLVGCKADMRDTAPQSVSYAQGERVAQQIGARAYKECSALKIEGVDDVFETATRASMLMREGAETQTNGSAGPAGQHRRRSSGRSGNDEHEGGCGCCVVC</sequence>
<feature type="region of interest" description="Disordered" evidence="10">
    <location>
        <begin position="202"/>
        <end position="231"/>
    </location>
</feature>
<evidence type="ECO:0000313" key="11">
    <source>
        <dbReference type="EMBL" id="TFL04596.1"/>
    </source>
</evidence>
<dbReference type="STRING" id="1884261.A0A5C3QRJ2"/>
<accession>A0A5C3QRJ2</accession>
<evidence type="ECO:0000256" key="4">
    <source>
        <dbReference type="ARBA" id="ARBA00022481"/>
    </source>
</evidence>